<dbReference type="EMBL" id="CP003653">
    <property type="protein sequence ID" value="AFZ34408.1"/>
    <property type="molecule type" value="Genomic_DNA"/>
</dbReference>
<reference evidence="3" key="1">
    <citation type="journal article" date="2013" name="Proc. Natl. Acad. Sci. U.S.A.">
        <title>Improving the coverage of the cyanobacterial phylum using diversity-driven genome sequencing.</title>
        <authorList>
            <person name="Shih P.M."/>
            <person name="Wu D."/>
            <person name="Latifi A."/>
            <person name="Axen S.D."/>
            <person name="Fewer D.P."/>
            <person name="Talla E."/>
            <person name="Calteau A."/>
            <person name="Cai F."/>
            <person name="Tandeau de Marsac N."/>
            <person name="Rippka R."/>
            <person name="Herdman M."/>
            <person name="Sivonen K."/>
            <person name="Coursin T."/>
            <person name="Laurent T."/>
            <person name="Goodwin L."/>
            <person name="Nolan M."/>
            <person name="Davenport K.W."/>
            <person name="Han C.S."/>
            <person name="Rubin E.M."/>
            <person name="Eisen J.A."/>
            <person name="Woyke T."/>
            <person name="Gugger M."/>
            <person name="Kerfeld C.A."/>
        </authorList>
    </citation>
    <scope>NUCLEOTIDE SEQUENCE [LARGE SCALE GENOMIC DNA]</scope>
    <source>
        <strain evidence="3">ATCC 29371 / PCC 7437</strain>
    </source>
</reference>
<dbReference type="KEGG" id="scs:Sta7437_0820"/>
<keyword evidence="3" id="KW-1185">Reference proteome</keyword>
<dbReference type="RefSeq" id="WP_015192081.1">
    <property type="nucleotide sequence ID" value="NC_019748.1"/>
</dbReference>
<accession>K9XPF2</accession>
<feature type="domain" description="N-acetyltransferase" evidence="1">
    <location>
        <begin position="1"/>
        <end position="154"/>
    </location>
</feature>
<proteinExistence type="predicted"/>
<dbReference type="CDD" id="cd04301">
    <property type="entry name" value="NAT_SF"/>
    <property type="match status" value="1"/>
</dbReference>
<dbReference type="STRING" id="111780.Sta7437_0820"/>
<dbReference type="eggNOG" id="COG0456">
    <property type="taxonomic scope" value="Bacteria"/>
</dbReference>
<dbReference type="InterPro" id="IPR000182">
    <property type="entry name" value="GNAT_dom"/>
</dbReference>
<dbReference type="PANTHER" id="PTHR13355">
    <property type="entry name" value="GLUCOSAMINE 6-PHOSPHATE N-ACETYLTRANSFERASE"/>
    <property type="match status" value="1"/>
</dbReference>
<name>K9XPF2_STAC7</name>
<dbReference type="Gene3D" id="3.40.630.30">
    <property type="match status" value="1"/>
</dbReference>
<evidence type="ECO:0000313" key="3">
    <source>
        <dbReference type="Proteomes" id="UP000010473"/>
    </source>
</evidence>
<protein>
    <submittedName>
        <fullName evidence="2">GCN5-related N-acetyltransferase</fullName>
    </submittedName>
</protein>
<dbReference type="HOGENOM" id="CLU_013985_35_0_3"/>
<evidence type="ECO:0000259" key="1">
    <source>
        <dbReference type="PROSITE" id="PS51186"/>
    </source>
</evidence>
<dbReference type="GO" id="GO:0008080">
    <property type="term" value="F:N-acetyltransferase activity"/>
    <property type="evidence" value="ECO:0007669"/>
    <property type="project" value="TreeGrafter"/>
</dbReference>
<dbReference type="PANTHER" id="PTHR13355:SF15">
    <property type="entry name" value="GCN5-RELATED N-ACETYLTRANSFERASE 3, CHLOROPLASTIC"/>
    <property type="match status" value="1"/>
</dbReference>
<organism evidence="2 3">
    <name type="scientific">Stanieria cyanosphaera (strain ATCC 29371 / PCC 7437)</name>
    <dbReference type="NCBI Taxonomy" id="111780"/>
    <lineage>
        <taxon>Bacteria</taxon>
        <taxon>Bacillati</taxon>
        <taxon>Cyanobacteriota</taxon>
        <taxon>Cyanophyceae</taxon>
        <taxon>Pleurocapsales</taxon>
        <taxon>Dermocarpellaceae</taxon>
        <taxon>Stanieria</taxon>
    </lineage>
</organism>
<evidence type="ECO:0000313" key="2">
    <source>
        <dbReference type="EMBL" id="AFZ34408.1"/>
    </source>
</evidence>
<dbReference type="AlphaFoldDB" id="K9XPF2"/>
<dbReference type="Pfam" id="PF00583">
    <property type="entry name" value="Acetyltransf_1"/>
    <property type="match status" value="1"/>
</dbReference>
<sequence>MYRKATNQEDCVIAQHFYQLWLDNEVSPDLIRDDWLEVTLKFIDHARQELLFQAFVAEIEGKIIASASCQLFAGLYPSPFKPEYRYYGYIWNVYVESAYRRQGIASKLSNESINYLKSLGCTRAILHASPHGKPIYEKLGFVANNEMRLELIDF</sequence>
<gene>
    <name evidence="2" type="ordered locus">Sta7437_0820</name>
</gene>
<dbReference type="OrthoDB" id="9799092at2"/>
<dbReference type="Proteomes" id="UP000010473">
    <property type="component" value="Chromosome"/>
</dbReference>
<dbReference type="SUPFAM" id="SSF55729">
    <property type="entry name" value="Acyl-CoA N-acyltransferases (Nat)"/>
    <property type="match status" value="1"/>
</dbReference>
<dbReference type="InterPro" id="IPR039143">
    <property type="entry name" value="GNPNAT1-like"/>
</dbReference>
<dbReference type="InterPro" id="IPR016181">
    <property type="entry name" value="Acyl_CoA_acyltransferase"/>
</dbReference>
<dbReference type="PROSITE" id="PS51186">
    <property type="entry name" value="GNAT"/>
    <property type="match status" value="1"/>
</dbReference>